<dbReference type="InterPro" id="IPR023772">
    <property type="entry name" value="DNA-bd_HTH_TetR-type_CS"/>
</dbReference>
<dbReference type="PROSITE" id="PS50977">
    <property type="entry name" value="HTH_TETR_2"/>
    <property type="match status" value="1"/>
</dbReference>
<proteinExistence type="predicted"/>
<dbReference type="PANTHER" id="PTHR43479:SF11">
    <property type="entry name" value="ACREF_ENVCD OPERON REPRESSOR-RELATED"/>
    <property type="match status" value="1"/>
</dbReference>
<evidence type="ECO:0000313" key="4">
    <source>
        <dbReference type="EMBL" id="UPM44344.1"/>
    </source>
</evidence>
<keyword evidence="4" id="KW-0614">Plasmid</keyword>
<dbReference type="InterPro" id="IPR050624">
    <property type="entry name" value="HTH-type_Tx_Regulator"/>
</dbReference>
<accession>A0A8U0A5N2</accession>
<dbReference type="SUPFAM" id="SSF46689">
    <property type="entry name" value="Homeodomain-like"/>
    <property type="match status" value="1"/>
</dbReference>
<dbReference type="PROSITE" id="PS01081">
    <property type="entry name" value="HTH_TETR_1"/>
    <property type="match status" value="1"/>
</dbReference>
<dbReference type="InterPro" id="IPR009057">
    <property type="entry name" value="Homeodomain-like_sf"/>
</dbReference>
<dbReference type="KEGG" id="haad:MW046_15150"/>
<protein>
    <submittedName>
        <fullName evidence="4">TetR/AcrR family transcriptional regulator</fullName>
    </submittedName>
</protein>
<name>A0A8U0A5N2_9EURY</name>
<evidence type="ECO:0000313" key="5">
    <source>
        <dbReference type="Proteomes" id="UP000831768"/>
    </source>
</evidence>
<feature type="domain" description="HTH tetR-type" evidence="3">
    <location>
        <begin position="10"/>
        <end position="70"/>
    </location>
</feature>
<dbReference type="RefSeq" id="WP_247994998.1">
    <property type="nucleotide sequence ID" value="NZ_CP096020.1"/>
</dbReference>
<dbReference type="PANTHER" id="PTHR43479">
    <property type="entry name" value="ACREF/ENVCD OPERON REPRESSOR-RELATED"/>
    <property type="match status" value="1"/>
</dbReference>
<keyword evidence="1 2" id="KW-0238">DNA-binding</keyword>
<gene>
    <name evidence="4" type="ORF">MW046_15150</name>
</gene>
<feature type="DNA-binding region" description="H-T-H motif" evidence="2">
    <location>
        <begin position="33"/>
        <end position="52"/>
    </location>
</feature>
<dbReference type="EMBL" id="CP096020">
    <property type="protein sequence ID" value="UPM44344.1"/>
    <property type="molecule type" value="Genomic_DNA"/>
</dbReference>
<reference evidence="4" key="1">
    <citation type="submission" date="2022-04" db="EMBL/GenBank/DDBJ databases">
        <title>Halocatena sp. nov., isolated from a salt lake.</title>
        <authorList>
            <person name="Cui H.-L."/>
        </authorList>
    </citation>
    <scope>NUCLEOTIDE SEQUENCE</scope>
    <source>
        <strain evidence="4">AD-1</strain>
        <plasmid evidence="4">unnamed1</plasmid>
    </source>
</reference>
<evidence type="ECO:0000259" key="3">
    <source>
        <dbReference type="PROSITE" id="PS50977"/>
    </source>
</evidence>
<keyword evidence="5" id="KW-1185">Reference proteome</keyword>
<dbReference type="GO" id="GO:0003677">
    <property type="term" value="F:DNA binding"/>
    <property type="evidence" value="ECO:0007669"/>
    <property type="project" value="UniProtKB-UniRule"/>
</dbReference>
<geneLocation type="plasmid" evidence="4 5">
    <name>unnamed1</name>
</geneLocation>
<dbReference type="Pfam" id="PF00440">
    <property type="entry name" value="TetR_N"/>
    <property type="match status" value="1"/>
</dbReference>
<dbReference type="AlphaFoldDB" id="A0A8U0A5N2"/>
<sequence length="211" mass="24473">MAGFTDEERERIREQLIEIGHELLLQYGPKKTTVADITEPTGIAKPTFYQFFESKSDLYLVILQRELEEYMENVRSELLGVDDPQEGLERFFRCYVEFGEENPFIQQTVIKGNYQDILRNVSPDQFAELQHQELAEFVPIIEEFQRRSDGPISEMEPLTVLGIMGGSIGLLILHKDEYERYEQELDGIGDGYYEHVRNVLIETLARGLTTD</sequence>
<evidence type="ECO:0000256" key="2">
    <source>
        <dbReference type="PROSITE-ProRule" id="PRU00335"/>
    </source>
</evidence>
<dbReference type="GeneID" id="71929411"/>
<evidence type="ECO:0000256" key="1">
    <source>
        <dbReference type="ARBA" id="ARBA00023125"/>
    </source>
</evidence>
<dbReference type="Proteomes" id="UP000831768">
    <property type="component" value="Plasmid unnamed1"/>
</dbReference>
<organism evidence="4 5">
    <name type="scientific">Halocatena salina</name>
    <dbReference type="NCBI Taxonomy" id="2934340"/>
    <lineage>
        <taxon>Archaea</taxon>
        <taxon>Methanobacteriati</taxon>
        <taxon>Methanobacteriota</taxon>
        <taxon>Stenosarchaea group</taxon>
        <taxon>Halobacteria</taxon>
        <taxon>Halobacteriales</taxon>
        <taxon>Natronomonadaceae</taxon>
        <taxon>Halocatena</taxon>
    </lineage>
</organism>
<dbReference type="InterPro" id="IPR001647">
    <property type="entry name" value="HTH_TetR"/>
</dbReference>
<dbReference type="Gene3D" id="1.10.357.10">
    <property type="entry name" value="Tetracycline Repressor, domain 2"/>
    <property type="match status" value="1"/>
</dbReference>